<dbReference type="AlphaFoldDB" id="A0A7C1JUL8"/>
<feature type="transmembrane region" description="Helical" evidence="8">
    <location>
        <begin position="82"/>
        <end position="104"/>
    </location>
</feature>
<dbReference type="InterPro" id="IPR000515">
    <property type="entry name" value="MetI-like"/>
</dbReference>
<reference evidence="9" key="1">
    <citation type="journal article" date="2020" name="mSystems">
        <title>Genome- and Community-Level Interaction Insights into Carbon Utilization and Element Cycling Functions of Hydrothermarchaeota in Hydrothermal Sediment.</title>
        <authorList>
            <person name="Zhou Z."/>
            <person name="Liu Y."/>
            <person name="Xu W."/>
            <person name="Pan J."/>
            <person name="Luo Z.H."/>
            <person name="Li M."/>
        </authorList>
    </citation>
    <scope>NUCLEOTIDE SEQUENCE [LARGE SCALE GENOMIC DNA]</scope>
    <source>
        <strain evidence="9">SpSt-222</strain>
    </source>
</reference>
<keyword evidence="4" id="KW-1003">Cell membrane</keyword>
<comment type="caution">
    <text evidence="9">The sequence shown here is derived from an EMBL/GenBank/DDBJ whole genome shotgun (WGS) entry which is preliminary data.</text>
</comment>
<organism evidence="9">
    <name type="scientific">Thermomicrobium roseum</name>
    <dbReference type="NCBI Taxonomy" id="500"/>
    <lineage>
        <taxon>Bacteria</taxon>
        <taxon>Pseudomonadati</taxon>
        <taxon>Thermomicrobiota</taxon>
        <taxon>Thermomicrobia</taxon>
        <taxon>Thermomicrobiales</taxon>
        <taxon>Thermomicrobiaceae</taxon>
        <taxon>Thermomicrobium</taxon>
    </lineage>
</organism>
<proteinExistence type="inferred from homology"/>
<evidence type="ECO:0000256" key="4">
    <source>
        <dbReference type="ARBA" id="ARBA00022475"/>
    </source>
</evidence>
<feature type="transmembrane region" description="Helical" evidence="8">
    <location>
        <begin position="149"/>
        <end position="169"/>
    </location>
</feature>
<sequence length="278" mass="30754">MAERSATHVTLQPHRTRSWSHLVLYTMTALVYAYLFAPIIVVVIASFNASGLTSFPPTGFTVAWYHELLRDGDLLRALRTSLLVATTTAFLTILFATLTALGLVRLPSRWRRLLQAGFYLPVVVPGIVTGIALVFWFKRIGVPLGFPSVLIAHIVHAFPYALAIVLSAFSGFDRRLEEASQDLGASPWRTFWRVTFPLIFPELVAGFLLAFTLSFDEFVLTFFVTGSGVITLPLEIYSRIRFLISPVVNAVAAFVLLVSMGLALAVQLLVLLRARRAA</sequence>
<feature type="transmembrane region" description="Helical" evidence="8">
    <location>
        <begin position="218"/>
        <end position="238"/>
    </location>
</feature>
<evidence type="ECO:0000256" key="3">
    <source>
        <dbReference type="ARBA" id="ARBA00022448"/>
    </source>
</evidence>
<evidence type="ECO:0000256" key="2">
    <source>
        <dbReference type="ARBA" id="ARBA00007069"/>
    </source>
</evidence>
<feature type="transmembrane region" description="Helical" evidence="8">
    <location>
        <begin position="116"/>
        <end position="137"/>
    </location>
</feature>
<dbReference type="PANTHER" id="PTHR43848:SF2">
    <property type="entry name" value="PUTRESCINE TRANSPORT SYSTEM PERMEASE PROTEIN POTI"/>
    <property type="match status" value="1"/>
</dbReference>
<dbReference type="InterPro" id="IPR051789">
    <property type="entry name" value="Bact_Polyamine_Transport"/>
</dbReference>
<evidence type="ECO:0000313" key="9">
    <source>
        <dbReference type="EMBL" id="HEF64969.1"/>
    </source>
</evidence>
<evidence type="ECO:0000256" key="7">
    <source>
        <dbReference type="ARBA" id="ARBA00023136"/>
    </source>
</evidence>
<comment type="subcellular location">
    <subcellularLocation>
        <location evidence="1 8">Cell membrane</location>
        <topology evidence="1 8">Multi-pass membrane protein</topology>
    </subcellularLocation>
</comment>
<feature type="transmembrane region" description="Helical" evidence="8">
    <location>
        <begin position="250"/>
        <end position="272"/>
    </location>
</feature>
<evidence type="ECO:0000256" key="6">
    <source>
        <dbReference type="ARBA" id="ARBA00022989"/>
    </source>
</evidence>
<comment type="similarity">
    <text evidence="2">Belongs to the binding-protein-dependent transport system permease family. CysTW subfamily.</text>
</comment>
<dbReference type="EMBL" id="DSJL01000010">
    <property type="protein sequence ID" value="HEF64969.1"/>
    <property type="molecule type" value="Genomic_DNA"/>
</dbReference>
<name>A0A7C1JUL8_THERO</name>
<dbReference type="Gene3D" id="1.10.3720.10">
    <property type="entry name" value="MetI-like"/>
    <property type="match status" value="1"/>
</dbReference>
<dbReference type="SUPFAM" id="SSF161098">
    <property type="entry name" value="MetI-like"/>
    <property type="match status" value="1"/>
</dbReference>
<gene>
    <name evidence="9" type="ORF">ENP47_05160</name>
</gene>
<dbReference type="CDD" id="cd06261">
    <property type="entry name" value="TM_PBP2"/>
    <property type="match status" value="1"/>
</dbReference>
<dbReference type="GO" id="GO:0005886">
    <property type="term" value="C:plasma membrane"/>
    <property type="evidence" value="ECO:0007669"/>
    <property type="project" value="UniProtKB-SubCell"/>
</dbReference>
<dbReference type="PROSITE" id="PS50928">
    <property type="entry name" value="ABC_TM1"/>
    <property type="match status" value="1"/>
</dbReference>
<dbReference type="InterPro" id="IPR035906">
    <property type="entry name" value="MetI-like_sf"/>
</dbReference>
<evidence type="ECO:0000256" key="8">
    <source>
        <dbReference type="RuleBase" id="RU363032"/>
    </source>
</evidence>
<dbReference type="PANTHER" id="PTHR43848">
    <property type="entry name" value="PUTRESCINE TRANSPORT SYSTEM PERMEASE PROTEIN POTI"/>
    <property type="match status" value="1"/>
</dbReference>
<evidence type="ECO:0000256" key="5">
    <source>
        <dbReference type="ARBA" id="ARBA00022692"/>
    </source>
</evidence>
<dbReference type="GO" id="GO:0055085">
    <property type="term" value="P:transmembrane transport"/>
    <property type="evidence" value="ECO:0007669"/>
    <property type="project" value="InterPro"/>
</dbReference>
<keyword evidence="3 8" id="KW-0813">Transport</keyword>
<evidence type="ECO:0000256" key="1">
    <source>
        <dbReference type="ARBA" id="ARBA00004651"/>
    </source>
</evidence>
<keyword evidence="6 8" id="KW-1133">Transmembrane helix</keyword>
<feature type="transmembrane region" description="Helical" evidence="8">
    <location>
        <begin position="190"/>
        <end position="212"/>
    </location>
</feature>
<feature type="transmembrane region" description="Helical" evidence="8">
    <location>
        <begin position="22"/>
        <end position="47"/>
    </location>
</feature>
<keyword evidence="5 8" id="KW-0812">Transmembrane</keyword>
<protein>
    <submittedName>
        <fullName evidence="9">ABC transporter permease</fullName>
    </submittedName>
</protein>
<dbReference type="Pfam" id="PF00528">
    <property type="entry name" value="BPD_transp_1"/>
    <property type="match status" value="1"/>
</dbReference>
<keyword evidence="7 8" id="KW-0472">Membrane</keyword>
<accession>A0A7C1JUL8</accession>